<dbReference type="AlphaFoldDB" id="X1CHI1"/>
<reference evidence="1" key="1">
    <citation type="journal article" date="2014" name="Front. Microbiol.">
        <title>High frequency of phylogenetically diverse reductive dehalogenase-homologous genes in deep subseafloor sedimentary metagenomes.</title>
        <authorList>
            <person name="Kawai M."/>
            <person name="Futagami T."/>
            <person name="Toyoda A."/>
            <person name="Takaki Y."/>
            <person name="Nishi S."/>
            <person name="Hori S."/>
            <person name="Arai W."/>
            <person name="Tsubouchi T."/>
            <person name="Morono Y."/>
            <person name="Uchiyama I."/>
            <person name="Ito T."/>
            <person name="Fujiyama A."/>
            <person name="Inagaki F."/>
            <person name="Takami H."/>
        </authorList>
    </citation>
    <scope>NUCLEOTIDE SEQUENCE</scope>
    <source>
        <strain evidence="1">Expedition CK06-06</strain>
    </source>
</reference>
<gene>
    <name evidence="1" type="ORF">S01H4_48981</name>
</gene>
<protein>
    <recommendedName>
        <fullName evidence="2">Rho termination factor N-terminal domain-containing protein</fullName>
    </recommendedName>
</protein>
<evidence type="ECO:0000313" key="1">
    <source>
        <dbReference type="EMBL" id="GAG95728.1"/>
    </source>
</evidence>
<organism evidence="1">
    <name type="scientific">marine sediment metagenome</name>
    <dbReference type="NCBI Taxonomy" id="412755"/>
    <lineage>
        <taxon>unclassified sequences</taxon>
        <taxon>metagenomes</taxon>
        <taxon>ecological metagenomes</taxon>
    </lineage>
</organism>
<sequence length="122" mass="13927">MIEKKNLKNIYDFGIKINPKVDSSQSRVQCSVSNFLDTLKDFITYRSTSEQPNLLRGKEIIASLKSPPRSRGGITKKNLISLCRENGIKMYSKLKKSDLKELLVKSIGKQELMKQIKLITTH</sequence>
<name>X1CHI1_9ZZZZ</name>
<proteinExistence type="predicted"/>
<dbReference type="EMBL" id="BART01027656">
    <property type="protein sequence ID" value="GAG95728.1"/>
    <property type="molecule type" value="Genomic_DNA"/>
</dbReference>
<evidence type="ECO:0008006" key="2">
    <source>
        <dbReference type="Google" id="ProtNLM"/>
    </source>
</evidence>
<comment type="caution">
    <text evidence="1">The sequence shown here is derived from an EMBL/GenBank/DDBJ whole genome shotgun (WGS) entry which is preliminary data.</text>
</comment>
<accession>X1CHI1</accession>